<dbReference type="Gene3D" id="3.90.79.10">
    <property type="entry name" value="Nucleoside Triphosphate Pyrophosphohydrolase"/>
    <property type="match status" value="1"/>
</dbReference>
<dbReference type="EMBL" id="JBAJEX010000002">
    <property type="protein sequence ID" value="MEO1766271.1"/>
    <property type="molecule type" value="Genomic_DNA"/>
</dbReference>
<gene>
    <name evidence="2" type="ORF">V6E02_03455</name>
</gene>
<evidence type="ECO:0000313" key="2">
    <source>
        <dbReference type="EMBL" id="MEO1766271.1"/>
    </source>
</evidence>
<evidence type="ECO:0000313" key="3">
    <source>
        <dbReference type="Proteomes" id="UP001482231"/>
    </source>
</evidence>
<comment type="caution">
    <text evidence="2">The sequence shown here is derived from an EMBL/GenBank/DDBJ whole genome shotgun (WGS) entry which is preliminary data.</text>
</comment>
<dbReference type="RefSeq" id="WP_347307195.1">
    <property type="nucleotide sequence ID" value="NZ_JBAJEX010000002.1"/>
</dbReference>
<feature type="domain" description="Nudix hydrolase" evidence="1">
    <location>
        <begin position="31"/>
        <end position="168"/>
    </location>
</feature>
<dbReference type="SUPFAM" id="SSF55811">
    <property type="entry name" value="Nudix"/>
    <property type="match status" value="1"/>
</dbReference>
<name>A0ABV0ECM5_9BURK</name>
<proteinExistence type="predicted"/>
<protein>
    <submittedName>
        <fullName evidence="2">NUDIX domain-containing protein</fullName>
    </submittedName>
</protein>
<keyword evidence="3" id="KW-1185">Reference proteome</keyword>
<dbReference type="Proteomes" id="UP001482231">
    <property type="component" value="Unassembled WGS sequence"/>
</dbReference>
<evidence type="ECO:0000259" key="1">
    <source>
        <dbReference type="PROSITE" id="PS51462"/>
    </source>
</evidence>
<sequence>MPVKVDTAAILEEFAQGLPRLAGGRVDYSSARRLPVLLCFVECAGRILLLKRSAKVRSYPGKWGTVAGFIDRALSLEALACAELKAELGVPPECVAHFALGEPYEYTDPSGERTWRLFPMLARLAGTPRIEIDWEHTDFEWIEPQNLADYDTVPMLEESLRRAIRASIA</sequence>
<reference evidence="2 3" key="1">
    <citation type="submission" date="2024-02" db="EMBL/GenBank/DDBJ databases">
        <title>New thermophilic sulfur-oxidizing bacteria from a hot springs of the Uzon caldera (Kamchatka, Russia).</title>
        <authorList>
            <person name="Dukat A.M."/>
            <person name="Elcheninov A.G."/>
            <person name="Frolov E.N."/>
        </authorList>
    </citation>
    <scope>NUCLEOTIDE SEQUENCE [LARGE SCALE GENOMIC DNA]</scope>
    <source>
        <strain evidence="2 3">AK1</strain>
    </source>
</reference>
<dbReference type="InterPro" id="IPR000086">
    <property type="entry name" value="NUDIX_hydrolase_dom"/>
</dbReference>
<dbReference type="PROSITE" id="PS51462">
    <property type="entry name" value="NUDIX"/>
    <property type="match status" value="1"/>
</dbReference>
<organism evidence="2 3">
    <name type="scientific">Thiobacter aerophilum</name>
    <dbReference type="NCBI Taxonomy" id="3121275"/>
    <lineage>
        <taxon>Bacteria</taxon>
        <taxon>Pseudomonadati</taxon>
        <taxon>Pseudomonadota</taxon>
        <taxon>Betaproteobacteria</taxon>
        <taxon>Burkholderiales</taxon>
        <taxon>Thiobacteraceae</taxon>
        <taxon>Thiobacter</taxon>
    </lineage>
</organism>
<dbReference type="Pfam" id="PF00293">
    <property type="entry name" value="NUDIX"/>
    <property type="match status" value="1"/>
</dbReference>
<dbReference type="InterPro" id="IPR015797">
    <property type="entry name" value="NUDIX_hydrolase-like_dom_sf"/>
</dbReference>
<accession>A0ABV0ECM5</accession>